<organism evidence="1 2">
    <name type="scientific">Vermiconidia calcicola</name>
    <dbReference type="NCBI Taxonomy" id="1690605"/>
    <lineage>
        <taxon>Eukaryota</taxon>
        <taxon>Fungi</taxon>
        <taxon>Dikarya</taxon>
        <taxon>Ascomycota</taxon>
        <taxon>Pezizomycotina</taxon>
        <taxon>Dothideomycetes</taxon>
        <taxon>Dothideomycetidae</taxon>
        <taxon>Mycosphaerellales</taxon>
        <taxon>Extremaceae</taxon>
        <taxon>Vermiconidia</taxon>
    </lineage>
</organism>
<reference evidence="1" key="1">
    <citation type="submission" date="2023-07" db="EMBL/GenBank/DDBJ databases">
        <title>Black Yeasts Isolated from many extreme environments.</title>
        <authorList>
            <person name="Coleine C."/>
            <person name="Stajich J.E."/>
            <person name="Selbmann L."/>
        </authorList>
    </citation>
    <scope>NUCLEOTIDE SEQUENCE</scope>
    <source>
        <strain evidence="1">CCFEE 5714</strain>
    </source>
</reference>
<evidence type="ECO:0000313" key="2">
    <source>
        <dbReference type="Proteomes" id="UP001281147"/>
    </source>
</evidence>
<gene>
    <name evidence="1" type="ORF">LTR37_009414</name>
</gene>
<dbReference type="EMBL" id="JAUTXU010000073">
    <property type="protein sequence ID" value="KAK3711896.1"/>
    <property type="molecule type" value="Genomic_DNA"/>
</dbReference>
<dbReference type="Proteomes" id="UP001281147">
    <property type="component" value="Unassembled WGS sequence"/>
</dbReference>
<protein>
    <submittedName>
        <fullName evidence="1">Uncharacterized protein</fullName>
    </submittedName>
</protein>
<name>A0ACC3NAW1_9PEZI</name>
<comment type="caution">
    <text evidence="1">The sequence shown here is derived from an EMBL/GenBank/DDBJ whole genome shotgun (WGS) entry which is preliminary data.</text>
</comment>
<evidence type="ECO:0000313" key="1">
    <source>
        <dbReference type="EMBL" id="KAK3711896.1"/>
    </source>
</evidence>
<proteinExistence type="predicted"/>
<accession>A0ACC3NAW1</accession>
<keyword evidence="2" id="KW-1185">Reference proteome</keyword>
<sequence>MVPRNTKSINLHDRASSVTGHWQPQHILNINETHSVKVATIKGEFIWHSHPDTDELFCCVSGGPFSLELNTTAKTPQEAEKPGSDEVVELKIGDVFCVAMGMQHRPVAPV</sequence>